<keyword evidence="10" id="KW-1185">Reference proteome</keyword>
<dbReference type="GO" id="GO:0005886">
    <property type="term" value="C:plasma membrane"/>
    <property type="evidence" value="ECO:0007669"/>
    <property type="project" value="UniProtKB-SubCell"/>
</dbReference>
<dbReference type="PROSITE" id="PS50850">
    <property type="entry name" value="MFS"/>
    <property type="match status" value="1"/>
</dbReference>
<evidence type="ECO:0000256" key="7">
    <source>
        <dbReference type="SAM" id="Phobius"/>
    </source>
</evidence>
<evidence type="ECO:0000313" key="9">
    <source>
        <dbReference type="EMBL" id="OAS18239.1"/>
    </source>
</evidence>
<dbReference type="InterPro" id="IPR036259">
    <property type="entry name" value="MFS_trans_sf"/>
</dbReference>
<feature type="transmembrane region" description="Helical" evidence="7">
    <location>
        <begin position="355"/>
        <end position="374"/>
    </location>
</feature>
<evidence type="ECO:0000313" key="10">
    <source>
        <dbReference type="Proteomes" id="UP000078454"/>
    </source>
</evidence>
<keyword evidence="4 7" id="KW-0812">Transmembrane</keyword>
<feature type="transmembrane region" description="Helical" evidence="7">
    <location>
        <begin position="470"/>
        <end position="490"/>
    </location>
</feature>
<dbReference type="SUPFAM" id="SSF103473">
    <property type="entry name" value="MFS general substrate transporter"/>
    <property type="match status" value="1"/>
</dbReference>
<keyword evidence="6 7" id="KW-0472">Membrane</keyword>
<comment type="caution">
    <text evidence="9">The sequence shown here is derived from an EMBL/GenBank/DDBJ whole genome shotgun (WGS) entry which is preliminary data.</text>
</comment>
<dbReference type="InterPro" id="IPR011701">
    <property type="entry name" value="MFS"/>
</dbReference>
<evidence type="ECO:0000256" key="3">
    <source>
        <dbReference type="ARBA" id="ARBA00022475"/>
    </source>
</evidence>
<dbReference type="Proteomes" id="UP000078454">
    <property type="component" value="Unassembled WGS sequence"/>
</dbReference>
<dbReference type="AlphaFoldDB" id="A0A198A9T4"/>
<keyword evidence="3" id="KW-1003">Cell membrane</keyword>
<evidence type="ECO:0000256" key="4">
    <source>
        <dbReference type="ARBA" id="ARBA00022692"/>
    </source>
</evidence>
<evidence type="ECO:0000256" key="2">
    <source>
        <dbReference type="ARBA" id="ARBA00022448"/>
    </source>
</evidence>
<dbReference type="OrthoDB" id="102502at2"/>
<keyword evidence="5 7" id="KW-1133">Transmembrane helix</keyword>
<dbReference type="PANTHER" id="PTHR42718:SF42">
    <property type="entry name" value="EXPORT PROTEIN"/>
    <property type="match status" value="1"/>
</dbReference>
<feature type="transmembrane region" description="Helical" evidence="7">
    <location>
        <begin position="104"/>
        <end position="128"/>
    </location>
</feature>
<dbReference type="PRINTS" id="PR01036">
    <property type="entry name" value="TCRTETB"/>
</dbReference>
<dbReference type="STRING" id="1850517.A8708_32445"/>
<dbReference type="Gene3D" id="1.20.1720.10">
    <property type="entry name" value="Multidrug resistance protein D"/>
    <property type="match status" value="2"/>
</dbReference>
<gene>
    <name evidence="9" type="ORF">A8708_32445</name>
</gene>
<reference evidence="9 10" key="1">
    <citation type="submission" date="2016-05" db="EMBL/GenBank/DDBJ databases">
        <title>Paenibacillus sp. 1ZS3-15 nov., isolated from the rhizosphere soil.</title>
        <authorList>
            <person name="Zhang X.X."/>
            <person name="Zhang J."/>
        </authorList>
    </citation>
    <scope>NUCLEOTIDE SEQUENCE [LARGE SCALE GENOMIC DNA]</scope>
    <source>
        <strain evidence="9 10">1ZS3-15</strain>
    </source>
</reference>
<feature type="transmembrane region" description="Helical" evidence="7">
    <location>
        <begin position="164"/>
        <end position="186"/>
    </location>
</feature>
<feature type="transmembrane region" description="Helical" evidence="7">
    <location>
        <begin position="331"/>
        <end position="349"/>
    </location>
</feature>
<keyword evidence="2" id="KW-0813">Transport</keyword>
<feature type="transmembrane region" description="Helical" evidence="7">
    <location>
        <begin position="198"/>
        <end position="217"/>
    </location>
</feature>
<feature type="domain" description="Major facilitator superfamily (MFS) profile" evidence="8">
    <location>
        <begin position="13"/>
        <end position="494"/>
    </location>
</feature>
<feature type="transmembrane region" description="Helical" evidence="7">
    <location>
        <begin position="140"/>
        <end position="158"/>
    </location>
</feature>
<feature type="transmembrane region" description="Helical" evidence="7">
    <location>
        <begin position="268"/>
        <end position="291"/>
    </location>
</feature>
<organism evidence="9 10">
    <name type="scientific">Paenibacillus oryzisoli</name>
    <dbReference type="NCBI Taxonomy" id="1850517"/>
    <lineage>
        <taxon>Bacteria</taxon>
        <taxon>Bacillati</taxon>
        <taxon>Bacillota</taxon>
        <taxon>Bacilli</taxon>
        <taxon>Bacillales</taxon>
        <taxon>Paenibacillaceae</taxon>
        <taxon>Paenibacillus</taxon>
    </lineage>
</organism>
<feature type="transmembrane region" description="Helical" evidence="7">
    <location>
        <begin position="79"/>
        <end position="98"/>
    </location>
</feature>
<dbReference type="EMBL" id="LYPB01000067">
    <property type="protein sequence ID" value="OAS18239.1"/>
    <property type="molecule type" value="Genomic_DNA"/>
</dbReference>
<protein>
    <submittedName>
        <fullName evidence="9">Multidrug MFS transporter</fullName>
    </submittedName>
</protein>
<dbReference type="GO" id="GO:0022857">
    <property type="term" value="F:transmembrane transporter activity"/>
    <property type="evidence" value="ECO:0007669"/>
    <property type="project" value="InterPro"/>
</dbReference>
<evidence type="ECO:0000259" key="8">
    <source>
        <dbReference type="PROSITE" id="PS50850"/>
    </source>
</evidence>
<accession>A0A198A9T4</accession>
<comment type="subcellular location">
    <subcellularLocation>
        <location evidence="1">Cell membrane</location>
        <topology evidence="1">Multi-pass membrane protein</topology>
    </subcellularLocation>
</comment>
<proteinExistence type="predicted"/>
<feature type="transmembrane region" description="Helical" evidence="7">
    <location>
        <begin position="55"/>
        <end position="72"/>
    </location>
</feature>
<feature type="transmembrane region" description="Helical" evidence="7">
    <location>
        <begin position="229"/>
        <end position="247"/>
    </location>
</feature>
<sequence length="504" mass="53434">MNAIQSSSKRWWVLAVLAFSLLTVGLDMTVLNLALPTLATDLHATTSQLQWFANAYNLVLAAALLPAGMLGDRFGRKKMLLLALLLFGVASVGCAYAHSTEALIAWRAVLGLGAALLMPLSMSLLPVIFSEEERPKAMRIWVTASALGMPLGPILGGWMLKTFWWGSIFLINVPIIIISLIAVAWLISESRSSEKHRIDGFGILTSSLGLVTVTYGVTKTGDTGWADGGTLATILAGLMLLGVFVWWQRRSRSPLVDLGLFREARFTWGATLATLVNFAFFGFLFGLPLFFQAVNGLDAQATGLRILPLIGGLLIGSQVSGKLVKKLGDKAIVAIGFMFMALGLFLGGFTDVTTGYGFAAIWIVSLGIGFGFALPAAMDAALGVLSAERSGVGSALIMTLRQVGGTIGVAFLGSLLNSEYHKRLNVSGLTEQAAAAVQDNVSSGVAVAHQMNSTSLLASVQHAFVGGLDIMLWVCCGIAVLGVILSLIFLPKRRLVGVTTTLEQ</sequence>
<evidence type="ECO:0000256" key="6">
    <source>
        <dbReference type="ARBA" id="ARBA00023136"/>
    </source>
</evidence>
<dbReference type="InterPro" id="IPR004638">
    <property type="entry name" value="EmrB-like"/>
</dbReference>
<feature type="transmembrane region" description="Helical" evidence="7">
    <location>
        <begin position="12"/>
        <end position="35"/>
    </location>
</feature>
<dbReference type="NCBIfam" id="TIGR00711">
    <property type="entry name" value="efflux_EmrB"/>
    <property type="match status" value="1"/>
</dbReference>
<dbReference type="InterPro" id="IPR020846">
    <property type="entry name" value="MFS_dom"/>
</dbReference>
<name>A0A198A9T4_9BACL</name>
<evidence type="ECO:0000256" key="5">
    <source>
        <dbReference type="ARBA" id="ARBA00022989"/>
    </source>
</evidence>
<dbReference type="PANTHER" id="PTHR42718">
    <property type="entry name" value="MAJOR FACILITATOR SUPERFAMILY MULTIDRUG TRANSPORTER MFSC"/>
    <property type="match status" value="1"/>
</dbReference>
<dbReference type="CDD" id="cd17321">
    <property type="entry name" value="MFS_MMR_MDR_like"/>
    <property type="match status" value="1"/>
</dbReference>
<dbReference type="RefSeq" id="WP_068664676.1">
    <property type="nucleotide sequence ID" value="NZ_LYPB01000067.1"/>
</dbReference>
<dbReference type="Pfam" id="PF07690">
    <property type="entry name" value="MFS_1"/>
    <property type="match status" value="1"/>
</dbReference>
<evidence type="ECO:0000256" key="1">
    <source>
        <dbReference type="ARBA" id="ARBA00004651"/>
    </source>
</evidence>